<feature type="domain" description="Carrier" evidence="3">
    <location>
        <begin position="11"/>
        <end position="85"/>
    </location>
</feature>
<keyword evidence="5" id="KW-1185">Reference proteome</keyword>
<dbReference type="SUPFAM" id="SSF47336">
    <property type="entry name" value="ACP-like"/>
    <property type="match status" value="1"/>
</dbReference>
<dbReference type="PROSITE" id="PS00012">
    <property type="entry name" value="PHOSPHOPANTETHEINE"/>
    <property type="match status" value="1"/>
</dbReference>
<evidence type="ECO:0000256" key="2">
    <source>
        <dbReference type="ARBA" id="ARBA00022553"/>
    </source>
</evidence>
<dbReference type="InterPro" id="IPR006162">
    <property type="entry name" value="Ppantetheine_attach_site"/>
</dbReference>
<evidence type="ECO:0000313" key="5">
    <source>
        <dbReference type="Proteomes" id="UP001438292"/>
    </source>
</evidence>
<comment type="caution">
    <text evidence="4">The sequence shown here is derived from an EMBL/GenBank/DDBJ whole genome shotgun (WGS) entry which is preliminary data.</text>
</comment>
<name>A0ABV0H442_9NEIS</name>
<dbReference type="PROSITE" id="PS50075">
    <property type="entry name" value="CARRIER"/>
    <property type="match status" value="1"/>
</dbReference>
<dbReference type="EMBL" id="JBDQQU010000008">
    <property type="protein sequence ID" value="MEO3954722.1"/>
    <property type="molecule type" value="Genomic_DNA"/>
</dbReference>
<evidence type="ECO:0000256" key="1">
    <source>
        <dbReference type="ARBA" id="ARBA00022450"/>
    </source>
</evidence>
<organism evidence="4 5">
    <name type="scientific">Chromobacterium piscinae</name>
    <dbReference type="NCBI Taxonomy" id="686831"/>
    <lineage>
        <taxon>Bacteria</taxon>
        <taxon>Pseudomonadati</taxon>
        <taxon>Pseudomonadota</taxon>
        <taxon>Betaproteobacteria</taxon>
        <taxon>Neisseriales</taxon>
        <taxon>Chromobacteriaceae</taxon>
        <taxon>Chromobacterium</taxon>
    </lineage>
</organism>
<protein>
    <submittedName>
        <fullName evidence="4">Acyl carrier protein</fullName>
    </submittedName>
</protein>
<dbReference type="Gene3D" id="3.30.70.3290">
    <property type="match status" value="1"/>
</dbReference>
<evidence type="ECO:0000313" key="4">
    <source>
        <dbReference type="EMBL" id="MEO3954722.1"/>
    </source>
</evidence>
<dbReference type="Proteomes" id="UP001438292">
    <property type="component" value="Unassembled WGS sequence"/>
</dbReference>
<gene>
    <name evidence="4" type="ORF">ABH309_09680</name>
</gene>
<evidence type="ECO:0000259" key="3">
    <source>
        <dbReference type="PROSITE" id="PS50075"/>
    </source>
</evidence>
<keyword evidence="2" id="KW-0597">Phosphoprotein</keyword>
<keyword evidence="1" id="KW-0596">Phosphopantetheine</keyword>
<dbReference type="RefSeq" id="WP_166439708.1">
    <property type="nucleotide sequence ID" value="NZ_CP197095.1"/>
</dbReference>
<sequence length="272" mass="31009">MEQLKKRTGYDIFLEQILFIVKKTLNKESQTLYLDSPLSQFGLDSIMVTNIVSMINNFFKLKLSPVTVYGHKNVRDVASDLYDRFRIEIDTARISLQSIKSAYENVSDYPIVVSDVFADRPRLIFFSASDNGQLKKILHGVVDFLNNSSDDPNLIKALEFEFISLCRPGKARLAIIANDRKELLEEINYFIAEQSSNYIYAENLNEVVSNIDIFSSCNNAKKFLRDSICDNGLKKIAGLWSLGVDIDWHMVLGESRHVDNKTGIMEKLTCLI</sequence>
<dbReference type="Pfam" id="PF00550">
    <property type="entry name" value="PP-binding"/>
    <property type="match status" value="1"/>
</dbReference>
<accession>A0ABV0H442</accession>
<proteinExistence type="predicted"/>
<dbReference type="InterPro" id="IPR009081">
    <property type="entry name" value="PP-bd_ACP"/>
</dbReference>
<dbReference type="InterPro" id="IPR036736">
    <property type="entry name" value="ACP-like_sf"/>
</dbReference>
<dbReference type="InterPro" id="IPR020806">
    <property type="entry name" value="PKS_PP-bd"/>
</dbReference>
<dbReference type="Gene3D" id="1.10.1200.10">
    <property type="entry name" value="ACP-like"/>
    <property type="match status" value="1"/>
</dbReference>
<reference evidence="4 5" key="1">
    <citation type="submission" date="2024-05" db="EMBL/GenBank/DDBJ databases">
        <authorList>
            <person name="De Oliveira J.P."/>
            <person name="Noriler S.A."/>
            <person name="De Oliveira A.G."/>
            <person name="Sipoli D.S."/>
        </authorList>
    </citation>
    <scope>NUCLEOTIDE SEQUENCE [LARGE SCALE GENOMIC DNA]</scope>
    <source>
        <strain evidence="4 5">LABIM186</strain>
    </source>
</reference>
<dbReference type="SMART" id="SM00823">
    <property type="entry name" value="PKS_PP"/>
    <property type="match status" value="1"/>
</dbReference>